<dbReference type="PANTHER" id="PTHR38590">
    <property type="entry name" value="BLL0828 PROTEIN"/>
    <property type="match status" value="1"/>
</dbReference>
<comment type="caution">
    <text evidence="2">The sequence shown here is derived from an EMBL/GenBank/DDBJ whole genome shotgun (WGS) entry which is preliminary data.</text>
</comment>
<reference evidence="2 3" key="1">
    <citation type="journal article" date="2015" name="Microbiome">
        <title>Genomic resolution of linkages in carbon, nitrogen, and sulfur cycling among widespread estuary sediment bacteria.</title>
        <authorList>
            <person name="Baker B.J."/>
            <person name="Lazar C.S."/>
            <person name="Teske A.P."/>
            <person name="Dick G.J."/>
        </authorList>
    </citation>
    <scope>NUCLEOTIDE SEQUENCE [LARGE SCALE GENOMIC DNA]</scope>
    <source>
        <strain evidence="2">DG_54_3</strain>
    </source>
</reference>
<evidence type="ECO:0000313" key="3">
    <source>
        <dbReference type="Proteomes" id="UP000051861"/>
    </source>
</evidence>
<accession>A0A0S7XWS3</accession>
<dbReference type="Gene3D" id="3.40.960.10">
    <property type="entry name" value="VSR Endonuclease"/>
    <property type="match status" value="1"/>
</dbReference>
<dbReference type="SUPFAM" id="SSF52980">
    <property type="entry name" value="Restriction endonuclease-like"/>
    <property type="match status" value="1"/>
</dbReference>
<evidence type="ECO:0000313" key="2">
    <source>
        <dbReference type="EMBL" id="KPJ66872.1"/>
    </source>
</evidence>
<evidence type="ECO:0000259" key="1">
    <source>
        <dbReference type="Pfam" id="PF04480"/>
    </source>
</evidence>
<dbReference type="InterPro" id="IPR007569">
    <property type="entry name" value="DUF559"/>
</dbReference>
<dbReference type="AlphaFoldDB" id="A0A0S7XWS3"/>
<dbReference type="Pfam" id="PF04480">
    <property type="entry name" value="DUF559"/>
    <property type="match status" value="1"/>
</dbReference>
<feature type="domain" description="DUF559" evidence="1">
    <location>
        <begin position="7"/>
        <end position="112"/>
    </location>
</feature>
<protein>
    <recommendedName>
        <fullName evidence="1">DUF559 domain-containing protein</fullName>
    </recommendedName>
</protein>
<dbReference type="PANTHER" id="PTHR38590:SF1">
    <property type="entry name" value="BLL0828 PROTEIN"/>
    <property type="match status" value="1"/>
</dbReference>
<sequence>MRMHYKKREFARVLRKDQTSCEEKVWQLLRNRQFMGLKFRRQHVVEGFVVDFYCQEYKLAIELDGKVHDKQKDYDELRDEEIGSENVSLIRICNEEVEKDPKIVLQKIKEHLGQLK</sequence>
<proteinExistence type="predicted"/>
<name>A0A0S7XWS3_UNCSA</name>
<dbReference type="InterPro" id="IPR011335">
    <property type="entry name" value="Restrct_endonuc-II-like"/>
</dbReference>
<dbReference type="InterPro" id="IPR047216">
    <property type="entry name" value="Endonuclease_DUF559_bact"/>
</dbReference>
<dbReference type="CDD" id="cd01038">
    <property type="entry name" value="Endonuclease_DUF559"/>
    <property type="match status" value="1"/>
</dbReference>
<gene>
    <name evidence="2" type="ORF">AMJ44_07680</name>
</gene>
<dbReference type="EMBL" id="LIZX01000070">
    <property type="protein sequence ID" value="KPJ66872.1"/>
    <property type="molecule type" value="Genomic_DNA"/>
</dbReference>
<dbReference type="Proteomes" id="UP000051861">
    <property type="component" value="Unassembled WGS sequence"/>
</dbReference>
<organism evidence="2 3">
    <name type="scientific">candidate division WOR-1 bacterium DG_54_3</name>
    <dbReference type="NCBI Taxonomy" id="1703775"/>
    <lineage>
        <taxon>Bacteria</taxon>
        <taxon>Bacillati</taxon>
        <taxon>Saganbacteria</taxon>
    </lineage>
</organism>